<dbReference type="GO" id="GO:0009279">
    <property type="term" value="C:cell outer membrane"/>
    <property type="evidence" value="ECO:0007669"/>
    <property type="project" value="UniProtKB-SubCell"/>
</dbReference>
<dbReference type="InterPro" id="IPR039426">
    <property type="entry name" value="TonB-dep_rcpt-like"/>
</dbReference>
<comment type="similarity">
    <text evidence="1">Belongs to the TonB-dependent receptor family.</text>
</comment>
<evidence type="ECO:0000256" key="2">
    <source>
        <dbReference type="SAM" id="SignalP"/>
    </source>
</evidence>
<keyword evidence="1" id="KW-0813">Transport</keyword>
<keyword evidence="1" id="KW-1134">Transmembrane beta strand</keyword>
<keyword evidence="2" id="KW-0732">Signal</keyword>
<dbReference type="AlphaFoldDB" id="A0A5B8VM11"/>
<dbReference type="SUPFAM" id="SSF49464">
    <property type="entry name" value="Carboxypeptidase regulatory domain-like"/>
    <property type="match status" value="1"/>
</dbReference>
<dbReference type="Gene3D" id="2.170.130.10">
    <property type="entry name" value="TonB-dependent receptor, plug domain"/>
    <property type="match status" value="1"/>
</dbReference>
<dbReference type="InterPro" id="IPR023996">
    <property type="entry name" value="TonB-dep_OMP_SusC/RagA"/>
</dbReference>
<comment type="subcellular location">
    <subcellularLocation>
        <location evidence="1">Cell outer membrane</location>
        <topology evidence="1">Multi-pass membrane protein</topology>
    </subcellularLocation>
</comment>
<dbReference type="Pfam" id="PF13715">
    <property type="entry name" value="CarbopepD_reg_2"/>
    <property type="match status" value="1"/>
</dbReference>
<keyword evidence="1" id="KW-0812">Transmembrane</keyword>
<dbReference type="InterPro" id="IPR018247">
    <property type="entry name" value="EF_Hand_1_Ca_BS"/>
</dbReference>
<evidence type="ECO:0000313" key="4">
    <source>
        <dbReference type="EMBL" id="QEC72111.1"/>
    </source>
</evidence>
<organism evidence="4 5">
    <name type="scientific">Arachidicoccus ginsenosidivorans</name>
    <dbReference type="NCBI Taxonomy" id="496057"/>
    <lineage>
        <taxon>Bacteria</taxon>
        <taxon>Pseudomonadati</taxon>
        <taxon>Bacteroidota</taxon>
        <taxon>Chitinophagia</taxon>
        <taxon>Chitinophagales</taxon>
        <taxon>Chitinophagaceae</taxon>
        <taxon>Arachidicoccus</taxon>
    </lineage>
</organism>
<gene>
    <name evidence="4" type="ORF">FSB73_10935</name>
</gene>
<evidence type="ECO:0000313" key="5">
    <source>
        <dbReference type="Proteomes" id="UP000321291"/>
    </source>
</evidence>
<dbReference type="EMBL" id="CP042434">
    <property type="protein sequence ID" value="QEC72111.1"/>
    <property type="molecule type" value="Genomic_DNA"/>
</dbReference>
<dbReference type="FunFam" id="2.170.130.10:FF:000003">
    <property type="entry name" value="SusC/RagA family TonB-linked outer membrane protein"/>
    <property type="match status" value="1"/>
</dbReference>
<sequence>MTSILRKKYCRKLLFLICLCLMGNLLSAQGVDVFGLITNEKGDPLSGVSVQIKGTALGGTSNDKGFYKIKANSDAHLLFSFIGFVPKEVDLSKYKPNEQGSYNIPVSLILSTDSSLNEVVIVGFGTQKKASMVSSITSINPKELKGPTSNLTTMLAGRVAGMIAFQRSGEPGADNADFFIRGLGTFGTGKVNPLILIDGIESSATDMARLQPDDIATFSVLKDATAAAVYGARGANGVVLITTKSGLAGNTKYFFRSEVRSSSNTRNFRLTDNITYMKLANEAALTRNPNAVLPYTQSKIEHTAAGDNPLLYPNNNWIDQLIKKNTVNEAFNMSASGGSKKMKYYVAGTYNVDNGVLKVDGINNFNNNIKLQSYSLRSNVNIDLSSTTEGIIRVYGQFDDYTGPIGGGAATFNRAIWSNPVMFPAVYPASLSPYIKHPLFGGAVTGYGSTTLLTNPYAEMVKGYQVYKTSTMQPQLEIKQDLKFLLPGLNFRAMGYLQRYSYFQVSRSYNPFYYSAMVDPASGNILLNVLNDGGTNSVGTVGTEYLGYDEGDKTVNSKMYGEASFNYSHRFGEKHDVSGMLIYYLSNYETGNAGSVQSSLPQRNEGVSGRLTYGFDDRYLAEFDFGYNGSERFAKDSRFGFFPSVGIGYRISSEKFFAPLKDVINNLKLRATLGWVGNDQIGNINDRFFYLSNVNLDNGTYGSTFGSDFGYHRNGVSISRYANYDITWEKSRQINLGLDMSLLHSIDLVVDAYVQRRYNILQTRSYIGATMGLDAVPSANTGEAESKGIDISLNYNKNWGDWWSTLRGTFTYATSKVLKYDENTYPDNEAYLYRKGKSISQYFGYIAERLFVDDQEVANSPKQFGTYMGGDIKYRDMNGDGVISELDIVPIGYPTTPEIVYGFGGTVGYKSFDLSIYFQGVGRESFFINSQNISPFVINGGAQNGLLTAIADSHWSEEDRNSYALWPRLGSTFIENNNQPSTWWMRNGAFLRFKSLEMGYTIPESKTRKHVLKNLRVYLSATNLAVWSKFKLWDPEMGGNGLGYPVQIVVNGGIQFNL</sequence>
<dbReference type="NCBIfam" id="TIGR04057">
    <property type="entry name" value="SusC_RagA_signa"/>
    <property type="match status" value="1"/>
</dbReference>
<dbReference type="InterPro" id="IPR012910">
    <property type="entry name" value="Plug_dom"/>
</dbReference>
<proteinExistence type="inferred from homology"/>
<keyword evidence="4" id="KW-0675">Receptor</keyword>
<dbReference type="InterPro" id="IPR037066">
    <property type="entry name" value="Plug_dom_sf"/>
</dbReference>
<dbReference type="SUPFAM" id="SSF56935">
    <property type="entry name" value="Porins"/>
    <property type="match status" value="1"/>
</dbReference>
<evidence type="ECO:0000259" key="3">
    <source>
        <dbReference type="Pfam" id="PF07715"/>
    </source>
</evidence>
<dbReference type="OrthoDB" id="603589at2"/>
<reference evidence="4 5" key="1">
    <citation type="journal article" date="2017" name="Int. J. Syst. Evol. Microbiol.">
        <title>Arachidicoccus ginsenosidivorans sp. nov., with ginsenoside-converting activity isolated from ginseng cultivating soil.</title>
        <authorList>
            <person name="Siddiqi M.Z."/>
            <person name="Aslam Z."/>
            <person name="Im W.T."/>
        </authorList>
    </citation>
    <scope>NUCLEOTIDE SEQUENCE [LARGE SCALE GENOMIC DNA]</scope>
    <source>
        <strain evidence="4 5">Gsoil 809</strain>
    </source>
</reference>
<keyword evidence="5" id="KW-1185">Reference proteome</keyword>
<evidence type="ECO:0000256" key="1">
    <source>
        <dbReference type="PROSITE-ProRule" id="PRU01360"/>
    </source>
</evidence>
<protein>
    <submittedName>
        <fullName evidence="4">TonB-dependent receptor</fullName>
    </submittedName>
</protein>
<dbReference type="KEGG" id="agi:FSB73_10935"/>
<dbReference type="InterPro" id="IPR008969">
    <property type="entry name" value="CarboxyPept-like_regulatory"/>
</dbReference>
<accession>A0A5B8VM11</accession>
<dbReference type="PROSITE" id="PS52016">
    <property type="entry name" value="TONB_DEPENDENT_REC_3"/>
    <property type="match status" value="1"/>
</dbReference>
<dbReference type="PROSITE" id="PS00018">
    <property type="entry name" value="EF_HAND_1"/>
    <property type="match status" value="1"/>
</dbReference>
<name>A0A5B8VM11_9BACT</name>
<feature type="signal peptide" evidence="2">
    <location>
        <begin position="1"/>
        <end position="28"/>
    </location>
</feature>
<dbReference type="Pfam" id="PF07715">
    <property type="entry name" value="Plug"/>
    <property type="match status" value="1"/>
</dbReference>
<dbReference type="InterPro" id="IPR023997">
    <property type="entry name" value="TonB-dep_OMP_SusC/RagA_CS"/>
</dbReference>
<dbReference type="NCBIfam" id="TIGR04056">
    <property type="entry name" value="OMP_RagA_SusC"/>
    <property type="match status" value="1"/>
</dbReference>
<feature type="chain" id="PRO_5022684302" evidence="2">
    <location>
        <begin position="29"/>
        <end position="1058"/>
    </location>
</feature>
<keyword evidence="1" id="KW-0998">Cell outer membrane</keyword>
<keyword evidence="1" id="KW-0472">Membrane</keyword>
<dbReference type="Proteomes" id="UP000321291">
    <property type="component" value="Chromosome"/>
</dbReference>
<feature type="domain" description="TonB-dependent receptor plug" evidence="3">
    <location>
        <begin position="129"/>
        <end position="238"/>
    </location>
</feature>